<sequence>MQRIALVLAAAVLACSALLSGRAQPPATVDVEAAQHQAQDARFREAMRLCRAGHWSAAYGRFAALADEGHVPAARVALAMWQNGHRVYGTDWSAAPSQVLSWEQATGVPATHTVAASAE</sequence>
<proteinExistence type="predicted"/>
<name>A0A848H5Y0_9BURK</name>
<keyword evidence="1" id="KW-0732">Signal</keyword>
<dbReference type="PROSITE" id="PS51257">
    <property type="entry name" value="PROKAR_LIPOPROTEIN"/>
    <property type="match status" value="1"/>
</dbReference>
<evidence type="ECO:0000313" key="3">
    <source>
        <dbReference type="Proteomes" id="UP000541185"/>
    </source>
</evidence>
<evidence type="ECO:0008006" key="4">
    <source>
        <dbReference type="Google" id="ProtNLM"/>
    </source>
</evidence>
<dbReference type="EMBL" id="JABBFX010000001">
    <property type="protein sequence ID" value="NML43108.1"/>
    <property type="molecule type" value="Genomic_DNA"/>
</dbReference>
<dbReference type="RefSeq" id="WP_169417341.1">
    <property type="nucleotide sequence ID" value="NZ_JABBFX010000001.1"/>
</dbReference>
<organism evidence="2 3">
    <name type="scientific">Ramlibacter agri</name>
    <dbReference type="NCBI Taxonomy" id="2728837"/>
    <lineage>
        <taxon>Bacteria</taxon>
        <taxon>Pseudomonadati</taxon>
        <taxon>Pseudomonadota</taxon>
        <taxon>Betaproteobacteria</taxon>
        <taxon>Burkholderiales</taxon>
        <taxon>Comamonadaceae</taxon>
        <taxon>Ramlibacter</taxon>
    </lineage>
</organism>
<keyword evidence="3" id="KW-1185">Reference proteome</keyword>
<feature type="signal peptide" evidence="1">
    <location>
        <begin position="1"/>
        <end position="23"/>
    </location>
</feature>
<gene>
    <name evidence="2" type="ORF">HHL11_05050</name>
</gene>
<dbReference type="Proteomes" id="UP000541185">
    <property type="component" value="Unassembled WGS sequence"/>
</dbReference>
<evidence type="ECO:0000313" key="2">
    <source>
        <dbReference type="EMBL" id="NML43108.1"/>
    </source>
</evidence>
<protein>
    <recommendedName>
        <fullName evidence="4">Sel1 repeat family protein</fullName>
    </recommendedName>
</protein>
<evidence type="ECO:0000256" key="1">
    <source>
        <dbReference type="SAM" id="SignalP"/>
    </source>
</evidence>
<feature type="chain" id="PRO_5032934675" description="Sel1 repeat family protein" evidence="1">
    <location>
        <begin position="24"/>
        <end position="119"/>
    </location>
</feature>
<dbReference type="AlphaFoldDB" id="A0A848H5Y0"/>
<comment type="caution">
    <text evidence="2">The sequence shown here is derived from an EMBL/GenBank/DDBJ whole genome shotgun (WGS) entry which is preliminary data.</text>
</comment>
<accession>A0A848H5Y0</accession>
<reference evidence="2 3" key="1">
    <citation type="submission" date="2020-04" db="EMBL/GenBank/DDBJ databases">
        <title>Ramlibacter sp. G-1-2-2 isolated from soil.</title>
        <authorList>
            <person name="Dahal R.H."/>
        </authorList>
    </citation>
    <scope>NUCLEOTIDE SEQUENCE [LARGE SCALE GENOMIC DNA]</scope>
    <source>
        <strain evidence="2 3">G-1-2-2</strain>
    </source>
</reference>